<proteinExistence type="predicted"/>
<protein>
    <submittedName>
        <fullName evidence="2">Uncharacterized protein</fullName>
    </submittedName>
</protein>
<keyword evidence="1" id="KW-0812">Transmembrane</keyword>
<organism evidence="2 3">
    <name type="scientific">Pontixanthobacter aestiaquae</name>
    <dbReference type="NCBI Taxonomy" id="1509367"/>
    <lineage>
        <taxon>Bacteria</taxon>
        <taxon>Pseudomonadati</taxon>
        <taxon>Pseudomonadota</taxon>
        <taxon>Alphaproteobacteria</taxon>
        <taxon>Sphingomonadales</taxon>
        <taxon>Erythrobacteraceae</taxon>
        <taxon>Pontixanthobacter</taxon>
    </lineage>
</organism>
<keyword evidence="1" id="KW-0472">Membrane</keyword>
<feature type="transmembrane region" description="Helical" evidence="1">
    <location>
        <begin position="12"/>
        <end position="44"/>
    </location>
</feature>
<evidence type="ECO:0000256" key="1">
    <source>
        <dbReference type="SAM" id="Phobius"/>
    </source>
</evidence>
<reference evidence="2 3" key="1">
    <citation type="submission" date="2019-12" db="EMBL/GenBank/DDBJ databases">
        <title>Genomic-based taxomic classification of the family Erythrobacteraceae.</title>
        <authorList>
            <person name="Xu L."/>
        </authorList>
    </citation>
    <scope>NUCLEOTIDE SEQUENCE [LARGE SCALE GENOMIC DNA]</scope>
    <source>
        <strain evidence="2 3">KCTC 42006</strain>
    </source>
</reference>
<gene>
    <name evidence="2" type="ORF">GRI35_10240</name>
</gene>
<name>A0A844Z503_9SPHN</name>
<sequence length="61" mass="6422">MSKTIQYTLVAAVLLIVVATFFNSTFVAGGSGVVLIVGLGYAYVVSKREVERGEVPESDAV</sequence>
<dbReference type="RefSeq" id="WP_160614068.1">
    <property type="nucleotide sequence ID" value="NZ_JAUFQM010000001.1"/>
</dbReference>
<keyword evidence="1" id="KW-1133">Transmembrane helix</keyword>
<accession>A0A844Z503</accession>
<keyword evidence="3" id="KW-1185">Reference proteome</keyword>
<dbReference type="EMBL" id="WTYZ01000001">
    <property type="protein sequence ID" value="MXO83741.1"/>
    <property type="molecule type" value="Genomic_DNA"/>
</dbReference>
<comment type="caution">
    <text evidence="2">The sequence shown here is derived from an EMBL/GenBank/DDBJ whole genome shotgun (WGS) entry which is preliminary data.</text>
</comment>
<evidence type="ECO:0000313" key="3">
    <source>
        <dbReference type="Proteomes" id="UP000460290"/>
    </source>
</evidence>
<dbReference type="AlphaFoldDB" id="A0A844Z503"/>
<evidence type="ECO:0000313" key="2">
    <source>
        <dbReference type="EMBL" id="MXO83741.1"/>
    </source>
</evidence>
<dbReference type="Proteomes" id="UP000460290">
    <property type="component" value="Unassembled WGS sequence"/>
</dbReference>